<reference evidence="1 2" key="1">
    <citation type="submission" date="2024-01" db="EMBL/GenBank/DDBJ databases">
        <title>The genome of the rayed Mediterranean limpet Patella caerulea (Linnaeus, 1758).</title>
        <authorList>
            <person name="Anh-Thu Weber A."/>
            <person name="Halstead-Nussloch G."/>
        </authorList>
    </citation>
    <scope>NUCLEOTIDE SEQUENCE [LARGE SCALE GENOMIC DNA]</scope>
    <source>
        <strain evidence="1">AATW-2023a</strain>
        <tissue evidence="1">Whole specimen</tissue>
    </source>
</reference>
<evidence type="ECO:0000313" key="1">
    <source>
        <dbReference type="EMBL" id="KAK6190276.1"/>
    </source>
</evidence>
<evidence type="ECO:0000313" key="2">
    <source>
        <dbReference type="Proteomes" id="UP001347796"/>
    </source>
</evidence>
<dbReference type="SUPFAM" id="SSF49468">
    <property type="entry name" value="VHL"/>
    <property type="match status" value="1"/>
</dbReference>
<dbReference type="Gene3D" id="1.10.750.10">
    <property type="entry name" value="von Hippel-Lindau disease tumour suppressor, alpha domain"/>
    <property type="match status" value="1"/>
</dbReference>
<organism evidence="1 2">
    <name type="scientific">Patella caerulea</name>
    <name type="common">Rayed Mediterranean limpet</name>
    <dbReference type="NCBI Taxonomy" id="87958"/>
    <lineage>
        <taxon>Eukaryota</taxon>
        <taxon>Metazoa</taxon>
        <taxon>Spiralia</taxon>
        <taxon>Lophotrochozoa</taxon>
        <taxon>Mollusca</taxon>
        <taxon>Gastropoda</taxon>
        <taxon>Patellogastropoda</taxon>
        <taxon>Patelloidea</taxon>
        <taxon>Patellidae</taxon>
        <taxon>Patella</taxon>
    </lineage>
</organism>
<proteinExistence type="predicted"/>
<comment type="caution">
    <text evidence="1">The sequence shown here is derived from an EMBL/GenBank/DDBJ whole genome shotgun (WGS) entry which is preliminary data.</text>
</comment>
<dbReference type="Proteomes" id="UP001347796">
    <property type="component" value="Unassembled WGS sequence"/>
</dbReference>
<dbReference type="EMBL" id="JAZGQO010000002">
    <property type="protein sequence ID" value="KAK6190276.1"/>
    <property type="molecule type" value="Genomic_DNA"/>
</dbReference>
<sequence length="78" mass="9373">MFNGKSIFYPPAWNGEQSRNEIRIHVPVFNLKKRCIQVLKDYLTKNDIPSLEIPHTLIEEMCMRSNMTFREYERIIID</sequence>
<protein>
    <submittedName>
        <fullName evidence="1">Uncharacterized protein</fullName>
    </submittedName>
</protein>
<dbReference type="InterPro" id="IPR037139">
    <property type="entry name" value="VHL_alpha_dom_sf"/>
</dbReference>
<name>A0AAN8K5B3_PATCE</name>
<dbReference type="InterPro" id="IPR036208">
    <property type="entry name" value="VHL_sf"/>
</dbReference>
<keyword evidence="2" id="KW-1185">Reference proteome</keyword>
<dbReference type="AlphaFoldDB" id="A0AAN8K5B3"/>
<gene>
    <name evidence="1" type="ORF">SNE40_002184</name>
</gene>
<accession>A0AAN8K5B3</accession>